<keyword evidence="2" id="KW-1185">Reference proteome</keyword>
<dbReference type="EMBL" id="FWFW01000001">
    <property type="protein sequence ID" value="SLN12605.1"/>
    <property type="molecule type" value="Genomic_DNA"/>
</dbReference>
<dbReference type="Proteomes" id="UP000193307">
    <property type="component" value="Unassembled WGS sequence"/>
</dbReference>
<dbReference type="RefSeq" id="WP_170842094.1">
    <property type="nucleotide sequence ID" value="NZ_FNZV01000001.1"/>
</dbReference>
<protein>
    <submittedName>
        <fullName evidence="1">Uncharacterized protein</fullName>
    </submittedName>
</protein>
<evidence type="ECO:0000313" key="1">
    <source>
        <dbReference type="EMBL" id="SLN12605.1"/>
    </source>
</evidence>
<sequence length="50" mass="5594">MTKTRRWLTSAIAEAKKDDTTLPWARRANRADWKAAVAARIAEPKLKASA</sequence>
<dbReference type="AlphaFoldDB" id="A0A1Y5RA40"/>
<name>A0A1Y5RA40_9RHOB</name>
<evidence type="ECO:0000313" key="2">
    <source>
        <dbReference type="Proteomes" id="UP000193307"/>
    </source>
</evidence>
<organism evidence="1 2">
    <name type="scientific">Pacificibacter marinus</name>
    <dbReference type="NCBI Taxonomy" id="658057"/>
    <lineage>
        <taxon>Bacteria</taxon>
        <taxon>Pseudomonadati</taxon>
        <taxon>Pseudomonadota</taxon>
        <taxon>Alphaproteobacteria</taxon>
        <taxon>Rhodobacterales</taxon>
        <taxon>Roseobacteraceae</taxon>
        <taxon>Pacificibacter</taxon>
    </lineage>
</organism>
<gene>
    <name evidence="1" type="ORF">PAM7971_00128</name>
</gene>
<proteinExistence type="predicted"/>
<reference evidence="1 2" key="1">
    <citation type="submission" date="2017-03" db="EMBL/GenBank/DDBJ databases">
        <authorList>
            <person name="Afonso C.L."/>
            <person name="Miller P.J."/>
            <person name="Scott M.A."/>
            <person name="Spackman E."/>
            <person name="Goraichik I."/>
            <person name="Dimitrov K.M."/>
            <person name="Suarez D.L."/>
            <person name="Swayne D.E."/>
        </authorList>
    </citation>
    <scope>NUCLEOTIDE SEQUENCE [LARGE SCALE GENOMIC DNA]</scope>
    <source>
        <strain evidence="1 2">CECT 7971</strain>
    </source>
</reference>
<dbReference type="STRING" id="658057.SAMN04488032_101519"/>
<accession>A0A1Y5RA40</accession>